<evidence type="ECO:0000313" key="2">
    <source>
        <dbReference type="EMBL" id="PNU03794.1"/>
    </source>
</evidence>
<organism evidence="2 3">
    <name type="scientific">Novosphingobium guangzhouense</name>
    <dbReference type="NCBI Taxonomy" id="1850347"/>
    <lineage>
        <taxon>Bacteria</taxon>
        <taxon>Pseudomonadati</taxon>
        <taxon>Pseudomonadota</taxon>
        <taxon>Alphaproteobacteria</taxon>
        <taxon>Sphingomonadales</taxon>
        <taxon>Sphingomonadaceae</taxon>
        <taxon>Novosphingobium</taxon>
    </lineage>
</organism>
<comment type="caution">
    <text evidence="2">The sequence shown here is derived from an EMBL/GenBank/DDBJ whole genome shotgun (WGS) entry which is preliminary data.</text>
</comment>
<keyword evidence="1" id="KW-0472">Membrane</keyword>
<proteinExistence type="predicted"/>
<evidence type="ECO:0000313" key="3">
    <source>
        <dbReference type="Proteomes" id="UP000236327"/>
    </source>
</evidence>
<keyword evidence="1" id="KW-1133">Transmembrane helix</keyword>
<dbReference type="EMBL" id="LYMM01000043">
    <property type="protein sequence ID" value="PNU03794.1"/>
    <property type="molecule type" value="Genomic_DNA"/>
</dbReference>
<sequence>MTRHLLFFGLLTFSTLYALIRGGRPEQIGALTLFAGAWTSALMVKPAGSRFYQVETGILVTDVAIWGVLLWLSIRSTRFWPLWITALLGAEVLVHIGVLFAPGSDWAAYMTAAAMWSWIAQVLLLVATRRHCRRLRLWGADASWKS</sequence>
<keyword evidence="1" id="KW-0812">Transmembrane</keyword>
<feature type="transmembrane region" description="Helical" evidence="1">
    <location>
        <begin position="51"/>
        <end position="72"/>
    </location>
</feature>
<accession>A0A2K2FYH5</accession>
<name>A0A2K2FYH5_9SPHN</name>
<dbReference type="OrthoDB" id="7188556at2"/>
<protein>
    <submittedName>
        <fullName evidence="2">Uncharacterized protein</fullName>
    </submittedName>
</protein>
<evidence type="ECO:0000256" key="1">
    <source>
        <dbReference type="SAM" id="Phobius"/>
    </source>
</evidence>
<dbReference type="AlphaFoldDB" id="A0A2K2FYH5"/>
<keyword evidence="3" id="KW-1185">Reference proteome</keyword>
<reference evidence="2 3" key="1">
    <citation type="submission" date="2016-05" db="EMBL/GenBank/DDBJ databases">
        <title>Complete genome sequence of Novosphingobium guangzhouense SA925(T).</title>
        <authorList>
            <person name="Sha S."/>
        </authorList>
    </citation>
    <scope>NUCLEOTIDE SEQUENCE [LARGE SCALE GENOMIC DNA]</scope>
    <source>
        <strain evidence="2 3">SA925</strain>
    </source>
</reference>
<gene>
    <name evidence="2" type="ORF">A8V01_22310</name>
</gene>
<feature type="transmembrane region" description="Helical" evidence="1">
    <location>
        <begin position="79"/>
        <end position="100"/>
    </location>
</feature>
<feature type="transmembrane region" description="Helical" evidence="1">
    <location>
        <begin position="106"/>
        <end position="127"/>
    </location>
</feature>
<dbReference type="Proteomes" id="UP000236327">
    <property type="component" value="Unassembled WGS sequence"/>
</dbReference>